<organism evidence="4 5">
    <name type="scientific">Thiosulfatimonas sediminis</name>
    <dbReference type="NCBI Taxonomy" id="2675054"/>
    <lineage>
        <taxon>Bacteria</taxon>
        <taxon>Pseudomonadati</taxon>
        <taxon>Pseudomonadota</taxon>
        <taxon>Gammaproteobacteria</taxon>
        <taxon>Thiotrichales</taxon>
        <taxon>Piscirickettsiaceae</taxon>
        <taxon>Thiosulfatimonas</taxon>
    </lineage>
</organism>
<evidence type="ECO:0000259" key="2">
    <source>
        <dbReference type="Pfam" id="PF07514"/>
    </source>
</evidence>
<evidence type="ECO:0000259" key="3">
    <source>
        <dbReference type="Pfam" id="PF07515"/>
    </source>
</evidence>
<dbReference type="InterPro" id="IPR022391">
    <property type="entry name" value="ICE_relaxase_PFGI-1"/>
</dbReference>
<feature type="compositionally biased region" description="Basic and acidic residues" evidence="1">
    <location>
        <begin position="395"/>
        <end position="423"/>
    </location>
</feature>
<dbReference type="AlphaFoldDB" id="A0A6F8PWD2"/>
<feature type="domain" description="Uncharacterised" evidence="2">
    <location>
        <begin position="6"/>
        <end position="307"/>
    </location>
</feature>
<protein>
    <recommendedName>
        <fullName evidence="6">HD/PDEase domain-containing protein</fullName>
    </recommendedName>
</protein>
<dbReference type="InterPro" id="IPR036390">
    <property type="entry name" value="WH_DNA-bd_sf"/>
</dbReference>
<dbReference type="Gene3D" id="1.10.10.10">
    <property type="entry name" value="Winged helix-like DNA-binding domain superfamily/Winged helix DNA-binding domain"/>
    <property type="match status" value="1"/>
</dbReference>
<feature type="region of interest" description="Disordered" evidence="1">
    <location>
        <begin position="339"/>
        <end position="505"/>
    </location>
</feature>
<keyword evidence="5" id="KW-1185">Reference proteome</keyword>
<name>A0A6F8PWD2_9GAMM</name>
<reference evidence="5" key="1">
    <citation type="submission" date="2019-11" db="EMBL/GenBank/DDBJ databases">
        <title>Isolation and characterization of two novel species in the genus Thiomicrorhabdus.</title>
        <authorList>
            <person name="Mochizuki J."/>
            <person name="Kojima H."/>
            <person name="Fukui M."/>
        </authorList>
    </citation>
    <scope>NUCLEOTIDE SEQUENCE [LARGE SCALE GENOMIC DNA]</scope>
    <source>
        <strain evidence="5">aks77</strain>
    </source>
</reference>
<accession>A0A6F8PWD2</accession>
<dbReference type="Gene3D" id="1.10.3210.40">
    <property type="match status" value="1"/>
</dbReference>
<dbReference type="InterPro" id="IPR011119">
    <property type="entry name" value="Unchr_helicase_relaxase_TraI"/>
</dbReference>
<evidence type="ECO:0000313" key="4">
    <source>
        <dbReference type="EMBL" id="BBP46280.1"/>
    </source>
</evidence>
<dbReference type="Gene3D" id="2.40.10.200">
    <property type="entry name" value="STY4665 C-terminal domain-like"/>
    <property type="match status" value="1"/>
</dbReference>
<dbReference type="KEGG" id="tse:THMIRHAS_16530"/>
<feature type="compositionally biased region" description="Acidic residues" evidence="1">
    <location>
        <begin position="452"/>
        <end position="466"/>
    </location>
</feature>
<proteinExistence type="predicted"/>
<evidence type="ECO:0000256" key="1">
    <source>
        <dbReference type="SAM" id="MobiDB-lite"/>
    </source>
</evidence>
<dbReference type="Pfam" id="PF07515">
    <property type="entry name" value="TraI_2_C"/>
    <property type="match status" value="1"/>
</dbReference>
<dbReference type="InterPro" id="IPR036388">
    <property type="entry name" value="WH-like_DNA-bd_sf"/>
</dbReference>
<feature type="domain" description="Putative conjugal transfer nickase/helicase TraI C-terminal" evidence="3">
    <location>
        <begin position="552"/>
        <end position="654"/>
    </location>
</feature>
<dbReference type="NCBIfam" id="NF041494">
    <property type="entry name" value="MobH"/>
    <property type="match status" value="1"/>
</dbReference>
<dbReference type="InterPro" id="IPR011093">
    <property type="entry name" value="TraI_2_C"/>
</dbReference>
<dbReference type="SUPFAM" id="SSF46785">
    <property type="entry name" value="Winged helix' DNA-binding domain"/>
    <property type="match status" value="1"/>
</dbReference>
<dbReference type="NCBIfam" id="TIGR03760">
    <property type="entry name" value="ICE_TraI_Pfluor"/>
    <property type="match status" value="1"/>
</dbReference>
<sequence length="668" mass="75445">MRVLTAKELLTPHQSELNEIREIAGLTPEHFEHYYRKPIERYAEAVQLSPASEVHHHAYEGGMLEHNLEVIVNALRIRRGQILPPGVIAEDIERKKDIWTYAVFVSALLHDIGKPVTDFSFVAKTGLRWNLLSTSSMPEVYEIRYHKGRVHKLHERLPMMVMHKILDERAIEWLCADPLVFQHLCYFLSGDYSSTPLISEIIQKADQISVAANLGGDVQQVVATTAERPLHERFLHTLQQMLAEDAMPINRKGAAAFTANDRVYFVSKRLLDEVKDRMRKDGQSVPSRNDRLMDELQQFKVLLPNEDKAIWRCKVQIDDWEMNFSLLCFDAAKVWPSLDDRPEQPANQNVTPIDVNGKPIDQTDSQSVKTEPEKAVPQPDSKAKKSEPKPPPAKAEPKKYEPESKPKSKTVPEESKTSNKQEDSLPPELDELDALLAAPVPSTDDLIGDFSDFAETDDFDDMDAIEDLVLPDPEEKAAKASKKPQPAEPKSQLKSKKQVEPELASVDREAMLEDIKAKAAKGRSNSVAYHNEKVAEQADSQIEFDDPDCPAALFIKWLTAGVAEGKIPANNPANQVHFVEEGLFLVSPAIFKTFERQTRVSWTIAQKDLTKKKINLKTQRGDNIFQYEISSKSGRNAPRVIKGILIPDPQKIGLKSSQINEYLRLIND</sequence>
<dbReference type="SUPFAM" id="SSF109604">
    <property type="entry name" value="HD-domain/PDEase-like"/>
    <property type="match status" value="1"/>
</dbReference>
<evidence type="ECO:0008006" key="6">
    <source>
        <dbReference type="Google" id="ProtNLM"/>
    </source>
</evidence>
<evidence type="ECO:0000313" key="5">
    <source>
        <dbReference type="Proteomes" id="UP000501726"/>
    </source>
</evidence>
<dbReference type="Pfam" id="PF07514">
    <property type="entry name" value="TraI_2"/>
    <property type="match status" value="1"/>
</dbReference>
<dbReference type="Proteomes" id="UP000501726">
    <property type="component" value="Chromosome"/>
</dbReference>
<dbReference type="EMBL" id="AP021889">
    <property type="protein sequence ID" value="BBP46280.1"/>
    <property type="molecule type" value="Genomic_DNA"/>
</dbReference>
<gene>
    <name evidence="4" type="ORF">THMIRHAS_16530</name>
</gene>